<dbReference type="RefSeq" id="WP_091375158.1">
    <property type="nucleotide sequence ID" value="NZ_LT629740.1"/>
</dbReference>
<keyword evidence="1" id="KW-1133">Transmembrane helix</keyword>
<dbReference type="PANTHER" id="PTHR43019">
    <property type="entry name" value="SERINE ENDOPROTEASE DEGS"/>
    <property type="match status" value="1"/>
</dbReference>
<dbReference type="GO" id="GO:0004252">
    <property type="term" value="F:serine-type endopeptidase activity"/>
    <property type="evidence" value="ECO:0007669"/>
    <property type="project" value="InterPro"/>
</dbReference>
<feature type="transmembrane region" description="Helical" evidence="1">
    <location>
        <begin position="97"/>
        <end position="118"/>
    </location>
</feature>
<evidence type="ECO:0000256" key="1">
    <source>
        <dbReference type="SAM" id="Phobius"/>
    </source>
</evidence>
<keyword evidence="3" id="KW-1185">Reference proteome</keyword>
<dbReference type="Proteomes" id="UP000199679">
    <property type="component" value="Chromosome I"/>
</dbReference>
<dbReference type="PANTHER" id="PTHR43019:SF23">
    <property type="entry name" value="PROTEASE DO-LIKE 5, CHLOROPLASTIC"/>
    <property type="match status" value="1"/>
</dbReference>
<sequence length="364" mass="40363">MNDSNLLEEIERYLNGEMTPQERKQFELLRKGDTAINNKIAEHEEFAKILKQYGDRLALETRLNAIHDEIDVHTLAEELIVHPSRIVRLWRNHHSKISVAASIAIFAILSTLFITGNLSNQESKYIQLRREVGILKQKTETLNKKAAQGATRTVVSATDRFRGTGFAITSGGLIATNYHVVNGADSVYVQNAVGKSFKAKVLYTEPQNDIAILKIVDTSFRNLGAIPYTFKKSESDLAEDVYTYGFPQDSPVYGYGKLTAANGLNGDSLDYQISVPINPGNSGGPLMDGRGNVIGIVQAKQSQLEGVHFAIKSSYLINAIQNIPADSLNKKISLNTKNTLGNLNSVQQLKKLKNYVFMVKVYDK</sequence>
<dbReference type="SUPFAM" id="SSF50494">
    <property type="entry name" value="Trypsin-like serine proteases"/>
    <property type="match status" value="1"/>
</dbReference>
<accession>A0A1H1ZWM1</accession>
<dbReference type="OrthoDB" id="9766361at2"/>
<name>A0A1H1ZWM1_MUCMA</name>
<evidence type="ECO:0000313" key="3">
    <source>
        <dbReference type="Proteomes" id="UP000199679"/>
    </source>
</evidence>
<organism evidence="2 3">
    <name type="scientific">Mucilaginibacter mallensis</name>
    <dbReference type="NCBI Taxonomy" id="652787"/>
    <lineage>
        <taxon>Bacteria</taxon>
        <taxon>Pseudomonadati</taxon>
        <taxon>Bacteroidota</taxon>
        <taxon>Sphingobacteriia</taxon>
        <taxon>Sphingobacteriales</taxon>
        <taxon>Sphingobacteriaceae</taxon>
        <taxon>Mucilaginibacter</taxon>
    </lineage>
</organism>
<dbReference type="STRING" id="652787.SAMN05216490_3277"/>
<keyword evidence="1" id="KW-0472">Membrane</keyword>
<dbReference type="Gene3D" id="2.40.10.120">
    <property type="match status" value="1"/>
</dbReference>
<dbReference type="Pfam" id="PF13365">
    <property type="entry name" value="Trypsin_2"/>
    <property type="match status" value="1"/>
</dbReference>
<gene>
    <name evidence="2" type="ORF">SAMN05216490_3277</name>
</gene>
<dbReference type="AlphaFoldDB" id="A0A1H1ZWM1"/>
<evidence type="ECO:0000313" key="2">
    <source>
        <dbReference type="EMBL" id="SDT38053.1"/>
    </source>
</evidence>
<proteinExistence type="predicted"/>
<keyword evidence="1" id="KW-0812">Transmembrane</keyword>
<dbReference type="GO" id="GO:0006508">
    <property type="term" value="P:proteolysis"/>
    <property type="evidence" value="ECO:0007669"/>
    <property type="project" value="InterPro"/>
</dbReference>
<dbReference type="EMBL" id="LT629740">
    <property type="protein sequence ID" value="SDT38053.1"/>
    <property type="molecule type" value="Genomic_DNA"/>
</dbReference>
<dbReference type="InterPro" id="IPR001940">
    <property type="entry name" value="Peptidase_S1C"/>
</dbReference>
<reference evidence="2 3" key="1">
    <citation type="submission" date="2016-10" db="EMBL/GenBank/DDBJ databases">
        <authorList>
            <person name="de Groot N.N."/>
        </authorList>
    </citation>
    <scope>NUCLEOTIDE SEQUENCE [LARGE SCALE GENOMIC DNA]</scope>
    <source>
        <strain evidence="2 3">MP1X4</strain>
    </source>
</reference>
<dbReference type="PRINTS" id="PR00834">
    <property type="entry name" value="PROTEASES2C"/>
</dbReference>
<dbReference type="InterPro" id="IPR009003">
    <property type="entry name" value="Peptidase_S1_PA"/>
</dbReference>
<protein>
    <submittedName>
        <fullName evidence="2">Trypsin-like peptidase domain-containing protein</fullName>
    </submittedName>
</protein>